<dbReference type="PROSITE" id="PS51371">
    <property type="entry name" value="CBS"/>
    <property type="match status" value="1"/>
</dbReference>
<dbReference type="InterPro" id="IPR043128">
    <property type="entry name" value="Rev_trsase/Diguanyl_cyclase"/>
</dbReference>
<evidence type="ECO:0000259" key="2">
    <source>
        <dbReference type="PROSITE" id="PS50887"/>
    </source>
</evidence>
<dbReference type="EMBL" id="MFSR01000075">
    <property type="protein sequence ID" value="OGI38415.1"/>
    <property type="molecule type" value="Genomic_DNA"/>
</dbReference>
<dbReference type="CDD" id="cd04598">
    <property type="entry name" value="CBS_pair_GGDEF_EAL"/>
    <property type="match status" value="1"/>
</dbReference>
<evidence type="ECO:0008006" key="6">
    <source>
        <dbReference type="Google" id="ProtNLM"/>
    </source>
</evidence>
<dbReference type="InterPro" id="IPR046342">
    <property type="entry name" value="CBS_dom_sf"/>
</dbReference>
<gene>
    <name evidence="4" type="ORF">A2V91_01990</name>
</gene>
<evidence type="ECO:0000259" key="3">
    <source>
        <dbReference type="PROSITE" id="PS51371"/>
    </source>
</evidence>
<dbReference type="PANTHER" id="PTHR46663">
    <property type="entry name" value="DIGUANYLATE CYCLASE DGCT-RELATED"/>
    <property type="match status" value="1"/>
</dbReference>
<dbReference type="Pfam" id="PF00990">
    <property type="entry name" value="GGDEF"/>
    <property type="match status" value="1"/>
</dbReference>
<feature type="domain" description="CBS" evidence="3">
    <location>
        <begin position="18"/>
        <end position="76"/>
    </location>
</feature>
<dbReference type="Proteomes" id="UP000179334">
    <property type="component" value="Unassembled WGS sequence"/>
</dbReference>
<dbReference type="InterPro" id="IPR000644">
    <property type="entry name" value="CBS_dom"/>
</dbReference>
<dbReference type="PANTHER" id="PTHR46663:SF3">
    <property type="entry name" value="SLL0267 PROTEIN"/>
    <property type="match status" value="1"/>
</dbReference>
<sequence>MQHLSLGIPPKSVTAASLLRKTPALPPALPVNEVFRLFADSPELISLPVVADGVPLGIVHRKQMLENFARPFARELFGRKPISTFMDTTPLVVDLHTDLDDLSHTIMDSGMRYMHEGFILTEGGKYAGMGTGYDLLKTITERTQAHLYRLAHYDALTGLPNRLLFLDRLSQAMAQAHRNERLGAVMFLDLDRFKTINDNLGHANGDLLLKGISERLMICVREEDTVARLGGDEFTVLLPEIHCIQDAATVAQKILDRLARPFDLDGHEVFIGASIGIAFYPFDEHLDVLLHNADIAMYHAKAQGGNSYLFFSMEMNTPGPKRPAPDTE</sequence>
<dbReference type="SUPFAM" id="SSF54631">
    <property type="entry name" value="CBS-domain pair"/>
    <property type="match status" value="1"/>
</dbReference>
<dbReference type="NCBIfam" id="TIGR00254">
    <property type="entry name" value="GGDEF"/>
    <property type="match status" value="1"/>
</dbReference>
<comment type="caution">
    <text evidence="4">The sequence shown here is derived from an EMBL/GenBank/DDBJ whole genome shotgun (WGS) entry which is preliminary data.</text>
</comment>
<dbReference type="FunFam" id="3.30.70.270:FF:000001">
    <property type="entry name" value="Diguanylate cyclase domain protein"/>
    <property type="match status" value="1"/>
</dbReference>
<dbReference type="PROSITE" id="PS50887">
    <property type="entry name" value="GGDEF"/>
    <property type="match status" value="1"/>
</dbReference>
<dbReference type="Pfam" id="PF00571">
    <property type="entry name" value="CBS"/>
    <property type="match status" value="1"/>
</dbReference>
<accession>A0A1F6T092</accession>
<dbReference type="SUPFAM" id="SSF55073">
    <property type="entry name" value="Nucleotide cyclase"/>
    <property type="match status" value="1"/>
</dbReference>
<proteinExistence type="predicted"/>
<name>A0A1F6T092_9PROT</name>
<dbReference type="GO" id="GO:0003824">
    <property type="term" value="F:catalytic activity"/>
    <property type="evidence" value="ECO:0007669"/>
    <property type="project" value="UniProtKB-ARBA"/>
</dbReference>
<dbReference type="Gene3D" id="3.30.70.270">
    <property type="match status" value="1"/>
</dbReference>
<dbReference type="InterPro" id="IPR000160">
    <property type="entry name" value="GGDEF_dom"/>
</dbReference>
<dbReference type="Gene3D" id="3.10.580.10">
    <property type="entry name" value="CBS-domain"/>
    <property type="match status" value="1"/>
</dbReference>
<dbReference type="AlphaFoldDB" id="A0A1F6T092"/>
<dbReference type="InterPro" id="IPR052163">
    <property type="entry name" value="DGC-Regulatory_Protein"/>
</dbReference>
<evidence type="ECO:0000256" key="1">
    <source>
        <dbReference type="PROSITE-ProRule" id="PRU00703"/>
    </source>
</evidence>
<dbReference type="SMART" id="SM00267">
    <property type="entry name" value="GGDEF"/>
    <property type="match status" value="1"/>
</dbReference>
<keyword evidence="1" id="KW-0129">CBS domain</keyword>
<organism evidence="4 5">
    <name type="scientific">Candidatus Muproteobacteria bacterium RBG_16_64_10</name>
    <dbReference type="NCBI Taxonomy" id="1817757"/>
    <lineage>
        <taxon>Bacteria</taxon>
        <taxon>Pseudomonadati</taxon>
        <taxon>Pseudomonadota</taxon>
        <taxon>Candidatus Muproteobacteria</taxon>
    </lineage>
</organism>
<evidence type="ECO:0000313" key="4">
    <source>
        <dbReference type="EMBL" id="OGI38415.1"/>
    </source>
</evidence>
<evidence type="ECO:0000313" key="5">
    <source>
        <dbReference type="Proteomes" id="UP000179334"/>
    </source>
</evidence>
<feature type="domain" description="GGDEF" evidence="2">
    <location>
        <begin position="181"/>
        <end position="313"/>
    </location>
</feature>
<reference evidence="4 5" key="1">
    <citation type="journal article" date="2016" name="Nat. Commun.">
        <title>Thousands of microbial genomes shed light on interconnected biogeochemical processes in an aquifer system.</title>
        <authorList>
            <person name="Anantharaman K."/>
            <person name="Brown C.T."/>
            <person name="Hug L.A."/>
            <person name="Sharon I."/>
            <person name="Castelle C.J."/>
            <person name="Probst A.J."/>
            <person name="Thomas B.C."/>
            <person name="Singh A."/>
            <person name="Wilkins M.J."/>
            <person name="Karaoz U."/>
            <person name="Brodie E.L."/>
            <person name="Williams K.H."/>
            <person name="Hubbard S.S."/>
            <person name="Banfield J.F."/>
        </authorList>
    </citation>
    <scope>NUCLEOTIDE SEQUENCE [LARGE SCALE GENOMIC DNA]</scope>
</reference>
<dbReference type="InterPro" id="IPR029787">
    <property type="entry name" value="Nucleotide_cyclase"/>
</dbReference>
<protein>
    <recommendedName>
        <fullName evidence="6">Diguanylate cyclase</fullName>
    </recommendedName>
</protein>
<dbReference type="CDD" id="cd01949">
    <property type="entry name" value="GGDEF"/>
    <property type="match status" value="1"/>
</dbReference>